<dbReference type="AlphaFoldDB" id="A0A1G9PPQ9"/>
<dbReference type="EMBL" id="FNHF01000001">
    <property type="protein sequence ID" value="SDM00471.1"/>
    <property type="molecule type" value="Genomic_DNA"/>
</dbReference>
<organism evidence="2 3">
    <name type="scientific">Sediminibacillus halophilus</name>
    <dbReference type="NCBI Taxonomy" id="482461"/>
    <lineage>
        <taxon>Bacteria</taxon>
        <taxon>Bacillati</taxon>
        <taxon>Bacillota</taxon>
        <taxon>Bacilli</taxon>
        <taxon>Bacillales</taxon>
        <taxon>Bacillaceae</taxon>
        <taxon>Sediminibacillus</taxon>
    </lineage>
</organism>
<evidence type="ECO:0000313" key="3">
    <source>
        <dbReference type="Proteomes" id="UP000182347"/>
    </source>
</evidence>
<name>A0A1G9PPQ9_9BACI</name>
<evidence type="ECO:0000313" key="2">
    <source>
        <dbReference type="EMBL" id="SDM00471.1"/>
    </source>
</evidence>
<accession>A0A1G9PPQ9</accession>
<dbReference type="PANTHER" id="PTHR35792:SF3">
    <property type="entry name" value="IG HYPOTHETICAL 17707"/>
    <property type="match status" value="1"/>
</dbReference>
<dbReference type="PANTHER" id="PTHR35792">
    <property type="entry name" value="GENERAL STRESS PROTEIN"/>
    <property type="match status" value="1"/>
</dbReference>
<dbReference type="InterPro" id="IPR052928">
    <property type="entry name" value="Desiccation-related_membrane"/>
</dbReference>
<evidence type="ECO:0000256" key="1">
    <source>
        <dbReference type="SAM" id="Coils"/>
    </source>
</evidence>
<dbReference type="STRING" id="482461.SAMN05216244_1508"/>
<dbReference type="Proteomes" id="UP000182347">
    <property type="component" value="Unassembled WGS sequence"/>
</dbReference>
<keyword evidence="3" id="KW-1185">Reference proteome</keyword>
<proteinExistence type="predicted"/>
<gene>
    <name evidence="2" type="ORF">SAMN05216244_1508</name>
</gene>
<keyword evidence="1" id="KW-0175">Coiled coil</keyword>
<reference evidence="3" key="1">
    <citation type="submission" date="2016-10" db="EMBL/GenBank/DDBJ databases">
        <authorList>
            <person name="Varghese N."/>
            <person name="Submissions S."/>
        </authorList>
    </citation>
    <scope>NUCLEOTIDE SEQUENCE [LARGE SCALE GENOMIC DNA]</scope>
    <source>
        <strain evidence="3">CGMCC 1.6199</strain>
    </source>
</reference>
<dbReference type="Pfam" id="PF12732">
    <property type="entry name" value="YtxH"/>
    <property type="match status" value="1"/>
</dbReference>
<sequence length="127" mass="14153">MYIMADSKSILLGFVIGGAVSAAATLLSTPSSGKEIRGQVNARRDDLMDTFKKLKQEGFQLKEQITQTSKEGATMIKDLSADMKTSIESWKNTIEPHQKNIQTYLAQIEDSLKELEEKTQKQKSNQA</sequence>
<protein>
    <submittedName>
        <fullName evidence="2">Gas vesicle protein</fullName>
    </submittedName>
</protein>
<feature type="coiled-coil region" evidence="1">
    <location>
        <begin position="98"/>
        <end position="125"/>
    </location>
</feature>
<dbReference type="InterPro" id="IPR024623">
    <property type="entry name" value="YtxH"/>
</dbReference>